<evidence type="ECO:0000259" key="1">
    <source>
        <dbReference type="Pfam" id="PF14251"/>
    </source>
</evidence>
<dbReference type="AlphaFoldDB" id="A0A833E1P5"/>
<reference evidence="2" key="1">
    <citation type="journal article" date="2020" name="ISME J.">
        <title>Gammaproteobacteria mediating utilization of methyl-, sulfur- and petroleum organic compounds in deep ocean hydrothermal plumes.</title>
        <authorList>
            <person name="Zhou Z."/>
            <person name="Liu Y."/>
            <person name="Pan J."/>
            <person name="Cron B.R."/>
            <person name="Toner B.M."/>
            <person name="Anantharaman K."/>
            <person name="Breier J.A."/>
            <person name="Dick G.J."/>
            <person name="Li M."/>
        </authorList>
    </citation>
    <scope>NUCLEOTIDE SEQUENCE</scope>
    <source>
        <strain evidence="2">SZUA-1476</strain>
    </source>
</reference>
<evidence type="ECO:0000313" key="2">
    <source>
        <dbReference type="EMBL" id="HIP88805.1"/>
    </source>
</evidence>
<sequence length="78" mass="9387">FRIFIRENKIWVIAHRGTEQILTIVGEEPNAIIDTILEHFQISPRYAFYLGKELERAKTALKLKRSYVQEVELFREFY</sequence>
<evidence type="ECO:0000313" key="3">
    <source>
        <dbReference type="Proteomes" id="UP000653692"/>
    </source>
</evidence>
<proteinExistence type="predicted"/>
<comment type="caution">
    <text evidence="2">The sequence shown here is derived from an EMBL/GenBank/DDBJ whole genome shotgun (WGS) entry which is preliminary data.</text>
</comment>
<organism evidence="2 3">
    <name type="scientific">Thermococcus paralvinellae</name>
    <dbReference type="NCBI Taxonomy" id="582419"/>
    <lineage>
        <taxon>Archaea</taxon>
        <taxon>Methanobacteriati</taxon>
        <taxon>Methanobacteriota</taxon>
        <taxon>Thermococci</taxon>
        <taxon>Thermococcales</taxon>
        <taxon>Thermococcaceae</taxon>
        <taxon>Thermococcus</taxon>
    </lineage>
</organism>
<dbReference type="EMBL" id="DQUR01000080">
    <property type="protein sequence ID" value="HIP88805.1"/>
    <property type="molecule type" value="Genomic_DNA"/>
</dbReference>
<dbReference type="InterPro" id="IPR025595">
    <property type="entry name" value="PterinBD-DUF4346"/>
</dbReference>
<gene>
    <name evidence="2" type="ORF">EYH24_02330</name>
</gene>
<accession>A0A833E1P5</accession>
<protein>
    <submittedName>
        <fullName evidence="2">Dihydropteroate synthase-like protein</fullName>
    </submittedName>
</protein>
<feature type="non-terminal residue" evidence="2">
    <location>
        <position position="1"/>
    </location>
</feature>
<feature type="domain" description="DUF4346" evidence="1">
    <location>
        <begin position="1"/>
        <end position="70"/>
    </location>
</feature>
<dbReference type="Proteomes" id="UP000653692">
    <property type="component" value="Unassembled WGS sequence"/>
</dbReference>
<dbReference type="Pfam" id="PF14251">
    <property type="entry name" value="PterinBD-DUF4346"/>
    <property type="match status" value="1"/>
</dbReference>
<name>A0A833E1P5_9EURY</name>